<feature type="transmembrane region" description="Helical" evidence="6">
    <location>
        <begin position="257"/>
        <end position="275"/>
    </location>
</feature>
<reference evidence="7 8" key="1">
    <citation type="submission" date="2015-01" db="EMBL/GenBank/DDBJ databases">
        <authorList>
            <person name="Xiang T."/>
            <person name="Song Y."/>
            <person name="Huang L."/>
            <person name="Wang B."/>
            <person name="Wu P."/>
        </authorList>
    </citation>
    <scope>NUCLEOTIDE SEQUENCE [LARGE SCALE GENOMIC DNA]</scope>
    <source>
        <strain evidence="7 8">CcD93</strain>
    </source>
</reference>
<protein>
    <submittedName>
        <fullName evidence="7">Polysaccharide biosynthesis protein</fullName>
    </submittedName>
</protein>
<evidence type="ECO:0000313" key="8">
    <source>
        <dbReference type="Proteomes" id="UP000038200"/>
    </source>
</evidence>
<comment type="subcellular location">
    <subcellularLocation>
        <location evidence="1">Cell membrane</location>
        <topology evidence="1">Multi-pass membrane protein</topology>
    </subcellularLocation>
</comment>
<feature type="transmembrane region" description="Helical" evidence="6">
    <location>
        <begin position="81"/>
        <end position="100"/>
    </location>
</feature>
<evidence type="ECO:0000256" key="4">
    <source>
        <dbReference type="ARBA" id="ARBA00022989"/>
    </source>
</evidence>
<dbReference type="InterPro" id="IPR050833">
    <property type="entry name" value="Poly_Biosynth_Transport"/>
</dbReference>
<evidence type="ECO:0000256" key="3">
    <source>
        <dbReference type="ARBA" id="ARBA00022692"/>
    </source>
</evidence>
<keyword evidence="3 6" id="KW-0812">Transmembrane</keyword>
<feature type="transmembrane region" description="Helical" evidence="6">
    <location>
        <begin position="120"/>
        <end position="140"/>
    </location>
</feature>
<feature type="transmembrane region" description="Helical" evidence="6">
    <location>
        <begin position="291"/>
        <end position="308"/>
    </location>
</feature>
<feature type="transmembrane region" description="Helical" evidence="6">
    <location>
        <begin position="369"/>
        <end position="389"/>
    </location>
</feature>
<feature type="transmembrane region" description="Helical" evidence="6">
    <location>
        <begin position="340"/>
        <end position="357"/>
    </location>
</feature>
<name>A0A0B7IPH2_9FLAO</name>
<dbReference type="AlphaFoldDB" id="A0A0B7IPH2"/>
<evidence type="ECO:0000256" key="6">
    <source>
        <dbReference type="SAM" id="Phobius"/>
    </source>
</evidence>
<dbReference type="PANTHER" id="PTHR30250">
    <property type="entry name" value="PST FAMILY PREDICTED COLANIC ACID TRANSPORTER"/>
    <property type="match status" value="1"/>
</dbReference>
<feature type="transmembrane region" description="Helical" evidence="6">
    <location>
        <begin position="192"/>
        <end position="213"/>
    </location>
</feature>
<feature type="transmembrane region" description="Helical" evidence="6">
    <location>
        <begin position="429"/>
        <end position="446"/>
    </location>
</feature>
<keyword evidence="5 6" id="KW-0472">Membrane</keyword>
<feature type="transmembrane region" description="Helical" evidence="6">
    <location>
        <begin position="491"/>
        <end position="511"/>
    </location>
</feature>
<dbReference type="Proteomes" id="UP000038200">
    <property type="component" value="Unassembled WGS sequence"/>
</dbReference>
<keyword evidence="2" id="KW-1003">Cell membrane</keyword>
<feature type="transmembrane region" description="Helical" evidence="6">
    <location>
        <begin position="467"/>
        <end position="485"/>
    </location>
</feature>
<feature type="transmembrane region" description="Helical" evidence="6">
    <location>
        <begin position="51"/>
        <end position="75"/>
    </location>
</feature>
<dbReference type="Pfam" id="PF01943">
    <property type="entry name" value="Polysacc_synt"/>
    <property type="match status" value="1"/>
</dbReference>
<feature type="transmembrane region" description="Helical" evidence="6">
    <location>
        <begin position="160"/>
        <end position="180"/>
    </location>
</feature>
<evidence type="ECO:0000256" key="1">
    <source>
        <dbReference type="ARBA" id="ARBA00004651"/>
    </source>
</evidence>
<dbReference type="PANTHER" id="PTHR30250:SF11">
    <property type="entry name" value="O-ANTIGEN TRANSPORTER-RELATED"/>
    <property type="match status" value="1"/>
</dbReference>
<proteinExistence type="predicted"/>
<keyword evidence="4 6" id="KW-1133">Transmembrane helix</keyword>
<dbReference type="InterPro" id="IPR002797">
    <property type="entry name" value="Polysacc_synth"/>
</dbReference>
<evidence type="ECO:0000256" key="5">
    <source>
        <dbReference type="ARBA" id="ARBA00023136"/>
    </source>
</evidence>
<evidence type="ECO:0000313" key="7">
    <source>
        <dbReference type="EMBL" id="CEN53700.1"/>
    </source>
</evidence>
<feature type="transmembrane region" description="Helical" evidence="6">
    <location>
        <begin position="401"/>
        <end position="423"/>
    </location>
</feature>
<dbReference type="GO" id="GO:0005886">
    <property type="term" value="C:plasma membrane"/>
    <property type="evidence" value="ECO:0007669"/>
    <property type="project" value="UniProtKB-SubCell"/>
</dbReference>
<feature type="transmembrane region" description="Helical" evidence="6">
    <location>
        <begin position="20"/>
        <end position="39"/>
    </location>
</feature>
<organism evidence="7 8">
    <name type="scientific">Capnocytophaga canis</name>
    <dbReference type="NCBI Taxonomy" id="1848903"/>
    <lineage>
        <taxon>Bacteria</taxon>
        <taxon>Pseudomonadati</taxon>
        <taxon>Bacteroidota</taxon>
        <taxon>Flavobacteriia</taxon>
        <taxon>Flavobacteriales</taxon>
        <taxon>Flavobacteriaceae</taxon>
        <taxon>Capnocytophaga</taxon>
    </lineage>
</organism>
<accession>A0A0B7IPH2</accession>
<sequence length="530" mass="61155">MRDSSSSGIWNKSFQKETYILGQSLLFPEKILLLYHNLFKMGIVFRQSLKNILTTYLGFGFGAVNTLFLFVYFLSKEEYGLVSYITSTATILSPLIAFGVHNTFIRYYFSYADSKELSKFNTMLFVLPLLIIFPLGLIGVFTYEHMVQWLSGENEVVRDYVFLIFITAIAMGYFEIFYSWARVQLKTVFGNFLKEVFHRICITLLLLGVYYKVFDFHEFVWGVFVAYALRTLLMLISSFSIKLPTFSWGLPKNKREIFYYSLFIVVSGSVANLLMDIDKFMINQYLPISEIAIYNVAIFTATVIAIPYRSMYQVVSPLVAKFINTNQTVGLHELYKKSTINIYLVSIIVFVLIIVNANQFYNLLPDKEYALGIKVLVFISLVKLSDSLVGVNNAILFNSKYYRIVLYLGILLIICTIVLNMWLIPLYGIDGAGLSTLCAFLIYNALKISFVYRKFHLSPFFKETQRITIFGVVSTLIFYFWDFSISPLSNIVLKSIILLIFSCFVLIRYKLSEEAIILIKQIGSMKNRKR</sequence>
<dbReference type="STRING" id="1848903.CCAND38_10006"/>
<dbReference type="EMBL" id="CDOL01000243">
    <property type="protein sequence ID" value="CEN53700.1"/>
    <property type="molecule type" value="Genomic_DNA"/>
</dbReference>
<gene>
    <name evidence="7" type="ORF">CCAND93_530002</name>
</gene>
<feature type="transmembrane region" description="Helical" evidence="6">
    <location>
        <begin position="219"/>
        <end position="236"/>
    </location>
</feature>
<evidence type="ECO:0000256" key="2">
    <source>
        <dbReference type="ARBA" id="ARBA00022475"/>
    </source>
</evidence>